<feature type="transmembrane region" description="Helical" evidence="1">
    <location>
        <begin position="152"/>
        <end position="172"/>
    </location>
</feature>
<feature type="transmembrane region" description="Helical" evidence="1">
    <location>
        <begin position="75"/>
        <end position="97"/>
    </location>
</feature>
<keyword evidence="1" id="KW-0472">Membrane</keyword>
<comment type="caution">
    <text evidence="2">The sequence shown here is derived from an EMBL/GenBank/DDBJ whole genome shotgun (WGS) entry which is preliminary data.</text>
</comment>
<feature type="transmembrane region" description="Helical" evidence="1">
    <location>
        <begin position="209"/>
        <end position="226"/>
    </location>
</feature>
<keyword evidence="1" id="KW-0812">Transmembrane</keyword>
<dbReference type="Proteomes" id="UP000262969">
    <property type="component" value="Unassembled WGS sequence"/>
</dbReference>
<evidence type="ECO:0000313" key="2">
    <source>
        <dbReference type="EMBL" id="HCL02020.1"/>
    </source>
</evidence>
<protein>
    <submittedName>
        <fullName evidence="2">Uncharacterized protein</fullName>
    </submittedName>
</protein>
<dbReference type="EMBL" id="DPVV01000213">
    <property type="protein sequence ID" value="HCL02020.1"/>
    <property type="molecule type" value="Genomic_DNA"/>
</dbReference>
<reference evidence="2 3" key="1">
    <citation type="journal article" date="2018" name="Nat. Biotechnol.">
        <title>A standardized bacterial taxonomy based on genome phylogeny substantially revises the tree of life.</title>
        <authorList>
            <person name="Parks D.H."/>
            <person name="Chuvochina M."/>
            <person name="Waite D.W."/>
            <person name="Rinke C."/>
            <person name="Skarshewski A."/>
            <person name="Chaumeil P.A."/>
            <person name="Hugenholtz P."/>
        </authorList>
    </citation>
    <scope>NUCLEOTIDE SEQUENCE [LARGE SCALE GENOMIC DNA]</scope>
    <source>
        <strain evidence="2">UBA11728</strain>
    </source>
</reference>
<feature type="transmembrane region" description="Helical" evidence="1">
    <location>
        <begin position="179"/>
        <end position="197"/>
    </location>
</feature>
<sequence>MKSDLKEQLRQVFDAPDSRRKEEFLQNFNYPKATYREFVFHQIGYIRKRVWGFSLVLLLSVFAVCKIIKDIEATYSMIWVISSLFPLLALLASTEIARSSSFRMSELEMTTRFNLGEVLLMRMGILGLTNAFVFGIVLFFVSFKINYGCLQLGLYLSVPYLITCLGSLMLMNRISSREVVYCCTGVSCFVIVCNGILANSRLMIYSDKFVFFWIILFILLCIAITNQSSKLIKNTEALQWN</sequence>
<keyword evidence="1" id="KW-1133">Transmembrane helix</keyword>
<dbReference type="AlphaFoldDB" id="A0A3D2X4D5"/>
<evidence type="ECO:0000256" key="1">
    <source>
        <dbReference type="SAM" id="Phobius"/>
    </source>
</evidence>
<gene>
    <name evidence="2" type="ORF">DHW61_06315</name>
</gene>
<organism evidence="2 3">
    <name type="scientific">Lachnoclostridium phytofermentans</name>
    <dbReference type="NCBI Taxonomy" id="66219"/>
    <lineage>
        <taxon>Bacteria</taxon>
        <taxon>Bacillati</taxon>
        <taxon>Bacillota</taxon>
        <taxon>Clostridia</taxon>
        <taxon>Lachnospirales</taxon>
        <taxon>Lachnospiraceae</taxon>
    </lineage>
</organism>
<feature type="transmembrane region" description="Helical" evidence="1">
    <location>
        <begin position="50"/>
        <end position="69"/>
    </location>
</feature>
<evidence type="ECO:0000313" key="3">
    <source>
        <dbReference type="Proteomes" id="UP000262969"/>
    </source>
</evidence>
<accession>A0A3D2X4D5</accession>
<name>A0A3D2X4D5_9FIRM</name>
<feature type="transmembrane region" description="Helical" evidence="1">
    <location>
        <begin position="118"/>
        <end position="140"/>
    </location>
</feature>
<proteinExistence type="predicted"/>